<keyword evidence="1" id="KW-0645">Protease</keyword>
<evidence type="ECO:0000256" key="3">
    <source>
        <dbReference type="ARBA" id="ARBA00022695"/>
    </source>
</evidence>
<dbReference type="FunFam" id="3.10.10.10:FF:000007">
    <property type="entry name" value="Retrovirus-related Pol polyprotein from transposon 17.6-like Protein"/>
    <property type="match status" value="1"/>
</dbReference>
<keyword evidence="3" id="KW-0548">Nucleotidyltransferase</keyword>
<dbReference type="GO" id="GO:0008233">
    <property type="term" value="F:peptidase activity"/>
    <property type="evidence" value="ECO:0007669"/>
    <property type="project" value="UniProtKB-KW"/>
</dbReference>
<feature type="domain" description="Reverse transcriptase" evidence="8">
    <location>
        <begin position="162"/>
        <end position="339"/>
    </location>
</feature>
<dbReference type="VEuPathDB" id="MicrosporidiaDB:A0H76_440"/>
<reference evidence="9 10" key="1">
    <citation type="journal article" date="2017" name="Environ. Microbiol.">
        <title>Decay of the glycolytic pathway and adaptation to intranuclear parasitism within Enterocytozoonidae microsporidia.</title>
        <authorList>
            <person name="Wiredu Boakye D."/>
            <person name="Jaroenlak P."/>
            <person name="Prachumwat A."/>
            <person name="Williams T.A."/>
            <person name="Bateman K.S."/>
            <person name="Itsathitphaisarn O."/>
            <person name="Sritunyalucksana K."/>
            <person name="Paszkiewicz K.H."/>
            <person name="Moore K.A."/>
            <person name="Stentiford G.D."/>
            <person name="Williams B.A."/>
        </authorList>
    </citation>
    <scope>NUCLEOTIDE SEQUENCE [LARGE SCALE GENOMIC DNA]</scope>
    <source>
        <strain evidence="9 10">GB1</strain>
    </source>
</reference>
<dbReference type="GO" id="GO:0006508">
    <property type="term" value="P:proteolysis"/>
    <property type="evidence" value="ECO:0007669"/>
    <property type="project" value="UniProtKB-KW"/>
</dbReference>
<dbReference type="InterPro" id="IPR050951">
    <property type="entry name" value="Retrovirus_Pol_polyprotein"/>
</dbReference>
<comment type="caution">
    <text evidence="9">The sequence shown here is derived from an EMBL/GenBank/DDBJ whole genome shotgun (WGS) entry which is preliminary data.</text>
</comment>
<dbReference type="InterPro" id="IPR043502">
    <property type="entry name" value="DNA/RNA_pol_sf"/>
</dbReference>
<dbReference type="EMBL" id="LVKB01000023">
    <property type="protein sequence ID" value="ORD97421.1"/>
    <property type="molecule type" value="Genomic_DNA"/>
</dbReference>
<keyword evidence="7" id="KW-0695">RNA-directed DNA polymerase</keyword>
<evidence type="ECO:0000256" key="7">
    <source>
        <dbReference type="ARBA" id="ARBA00022918"/>
    </source>
</evidence>
<evidence type="ECO:0000256" key="2">
    <source>
        <dbReference type="ARBA" id="ARBA00022679"/>
    </source>
</evidence>
<evidence type="ECO:0000256" key="6">
    <source>
        <dbReference type="ARBA" id="ARBA00022801"/>
    </source>
</evidence>
<dbReference type="InterPro" id="IPR043128">
    <property type="entry name" value="Rev_trsase/Diguanyl_cyclase"/>
</dbReference>
<evidence type="ECO:0000256" key="1">
    <source>
        <dbReference type="ARBA" id="ARBA00022670"/>
    </source>
</evidence>
<evidence type="ECO:0000313" key="9">
    <source>
        <dbReference type="EMBL" id="ORD97421.1"/>
    </source>
</evidence>
<dbReference type="GO" id="GO:0003964">
    <property type="term" value="F:RNA-directed DNA polymerase activity"/>
    <property type="evidence" value="ECO:0007669"/>
    <property type="project" value="UniProtKB-KW"/>
</dbReference>
<dbReference type="Gene3D" id="3.10.10.10">
    <property type="entry name" value="HIV Type 1 Reverse Transcriptase, subunit A, domain 1"/>
    <property type="match status" value="1"/>
</dbReference>
<dbReference type="GO" id="GO:0004519">
    <property type="term" value="F:endonuclease activity"/>
    <property type="evidence" value="ECO:0007669"/>
    <property type="project" value="UniProtKB-KW"/>
</dbReference>
<keyword evidence="4" id="KW-0540">Nuclease</keyword>
<keyword evidence="10" id="KW-1185">Reference proteome</keyword>
<dbReference type="PROSITE" id="PS50878">
    <property type="entry name" value="RT_POL"/>
    <property type="match status" value="1"/>
</dbReference>
<protein>
    <submittedName>
        <fullName evidence="9">POL5</fullName>
    </submittedName>
</protein>
<dbReference type="VEuPathDB" id="MicrosporidiaDB:HERIO_702"/>
<dbReference type="AlphaFoldDB" id="A0A1X0QCB0"/>
<dbReference type="Gene3D" id="3.30.70.270">
    <property type="match status" value="1"/>
</dbReference>
<keyword evidence="2" id="KW-0808">Transferase</keyword>
<proteinExistence type="predicted"/>
<dbReference type="Proteomes" id="UP000192356">
    <property type="component" value="Unassembled WGS sequence"/>
</dbReference>
<accession>A0A1X0QCB0</accession>
<dbReference type="CDD" id="cd01647">
    <property type="entry name" value="RT_LTR"/>
    <property type="match status" value="1"/>
</dbReference>
<keyword evidence="5" id="KW-0255">Endonuclease</keyword>
<dbReference type="PANTHER" id="PTHR37984:SF5">
    <property type="entry name" value="PROTEIN NYNRIN-LIKE"/>
    <property type="match status" value="1"/>
</dbReference>
<name>A0A1X0QCB0_9MICR</name>
<organism evidence="9 10">
    <name type="scientific">Hepatospora eriocheir</name>
    <dbReference type="NCBI Taxonomy" id="1081669"/>
    <lineage>
        <taxon>Eukaryota</taxon>
        <taxon>Fungi</taxon>
        <taxon>Fungi incertae sedis</taxon>
        <taxon>Microsporidia</taxon>
        <taxon>Hepatosporidae</taxon>
        <taxon>Hepatospora</taxon>
    </lineage>
</organism>
<evidence type="ECO:0000256" key="4">
    <source>
        <dbReference type="ARBA" id="ARBA00022722"/>
    </source>
</evidence>
<gene>
    <name evidence="9" type="primary">POL5</name>
    <name evidence="9" type="ORF">HERIO_702</name>
</gene>
<keyword evidence="6" id="KW-0378">Hydrolase</keyword>
<evidence type="ECO:0000259" key="8">
    <source>
        <dbReference type="PROSITE" id="PS50878"/>
    </source>
</evidence>
<sequence length="376" mass="43460">MACDHNIILANNVHVKVSKWVKIEATLSKLDNIKLPIIVYIMPELSQELILVTKFLRENNFEMNLTNNIVKIAGVEIKLDTNNLWKLSPPGQLLEKIDHLNVMSERIEKLINNYKTTTPELGLITNVEMSIELEDDQPINLKPYSFPYQSLNSIKQEIDRLLKLDIIRKSTSKYASPAFPILKKNGKTRLVVDYRRLNAKTIKCAFPFPDLFQELRSLSECKVFSQLDLNMGYHQIPIKESDKGKTAFVITGGHYEYNRVPFGLTNAPKIFQRVMKDMLSKFDNVKVFLDDILIFTETLEKHENILERLLEVFKINNVSVNFEKSNFCKSEVTYLGHIINGDGIKTDTKRVDRIKAKVNPRTKRQFQQLLTALNFL</sequence>
<dbReference type="PANTHER" id="PTHR37984">
    <property type="entry name" value="PROTEIN CBG26694"/>
    <property type="match status" value="1"/>
</dbReference>
<dbReference type="Pfam" id="PF00078">
    <property type="entry name" value="RVT_1"/>
    <property type="match status" value="1"/>
</dbReference>
<evidence type="ECO:0000256" key="5">
    <source>
        <dbReference type="ARBA" id="ARBA00022759"/>
    </source>
</evidence>
<dbReference type="SUPFAM" id="SSF56672">
    <property type="entry name" value="DNA/RNA polymerases"/>
    <property type="match status" value="1"/>
</dbReference>
<dbReference type="InterPro" id="IPR000477">
    <property type="entry name" value="RT_dom"/>
</dbReference>
<evidence type="ECO:0000313" key="10">
    <source>
        <dbReference type="Proteomes" id="UP000192356"/>
    </source>
</evidence>
<dbReference type="OrthoDB" id="2194544at2759"/>